<dbReference type="OrthoDB" id="5308957at2759"/>
<dbReference type="RefSeq" id="XP_045956260.1">
    <property type="nucleotide sequence ID" value="XM_046107682.1"/>
</dbReference>
<dbReference type="PANTHER" id="PTHR38788">
    <property type="entry name" value="CLR5 DOMAIN-CONTAINING PROTEIN"/>
    <property type="match status" value="1"/>
</dbReference>
<evidence type="ECO:0000313" key="2">
    <source>
        <dbReference type="EMBL" id="KAH6651982.1"/>
    </source>
</evidence>
<keyword evidence="3" id="KW-1185">Reference proteome</keyword>
<dbReference type="InterPro" id="IPR025676">
    <property type="entry name" value="Clr5_dom"/>
</dbReference>
<sequence length="393" mass="44351">MATSSSNGHWATEQDWSAKKDLIRHLYFELQKPLKEVAHVLKDQHDFHATTKMYKSRLKEWGFRKNMTASESMKIQRQMYTGKANLPVVGGRPLGSKRLRAQVQMQERALGMAKGKCARADGPRYIRPPDSIHLPEGALYETLRWSQVGLEQQWWDFSSLHATVNATTDWGVQLREAAMQISMKQNHALGFQLLNECCAEFRSVLQQQQYVLIWAIFVVFVEMDPANEQAALSLAKFLADMCYIELGSGHSLTKLCRTIQSMGVSLAKASATSILLSQLDMFRQCSGPGNAVIALKRLLILQWLHGHGLVSLQFCITESAAAFLELKKSSSLHEKDKKIPFAWAGLSIAEWLKGKQQYSVAEVVVHDIRQWHEVHGLELNVDDIATPPYITST</sequence>
<dbReference type="PANTHER" id="PTHR38788:SF3">
    <property type="entry name" value="CLR5 DOMAIN-CONTAINING PROTEIN"/>
    <property type="match status" value="1"/>
</dbReference>
<dbReference type="AlphaFoldDB" id="A0A9P8UGN3"/>
<accession>A0A9P8UGN3</accession>
<dbReference type="GeneID" id="70136573"/>
<protein>
    <submittedName>
        <fullName evidence="2">Clr5 domain-containing protein</fullName>
    </submittedName>
</protein>
<feature type="domain" description="Clr5" evidence="1">
    <location>
        <begin position="13"/>
        <end position="65"/>
    </location>
</feature>
<dbReference type="Pfam" id="PF14420">
    <property type="entry name" value="Clr5"/>
    <property type="match status" value="1"/>
</dbReference>
<evidence type="ECO:0000313" key="3">
    <source>
        <dbReference type="Proteomes" id="UP000758603"/>
    </source>
</evidence>
<dbReference type="EMBL" id="JAGPXC010000006">
    <property type="protein sequence ID" value="KAH6651982.1"/>
    <property type="molecule type" value="Genomic_DNA"/>
</dbReference>
<comment type="caution">
    <text evidence="2">The sequence shown here is derived from an EMBL/GenBank/DDBJ whole genome shotgun (WGS) entry which is preliminary data.</text>
</comment>
<proteinExistence type="predicted"/>
<reference evidence="2" key="1">
    <citation type="journal article" date="2021" name="Nat. Commun.">
        <title>Genetic determinants of endophytism in the Arabidopsis root mycobiome.</title>
        <authorList>
            <person name="Mesny F."/>
            <person name="Miyauchi S."/>
            <person name="Thiergart T."/>
            <person name="Pickel B."/>
            <person name="Atanasova L."/>
            <person name="Karlsson M."/>
            <person name="Huettel B."/>
            <person name="Barry K.W."/>
            <person name="Haridas S."/>
            <person name="Chen C."/>
            <person name="Bauer D."/>
            <person name="Andreopoulos W."/>
            <person name="Pangilinan J."/>
            <person name="LaButti K."/>
            <person name="Riley R."/>
            <person name="Lipzen A."/>
            <person name="Clum A."/>
            <person name="Drula E."/>
            <person name="Henrissat B."/>
            <person name="Kohler A."/>
            <person name="Grigoriev I.V."/>
            <person name="Martin F.M."/>
            <person name="Hacquard S."/>
        </authorList>
    </citation>
    <scope>NUCLEOTIDE SEQUENCE</scope>
    <source>
        <strain evidence="2">MPI-SDFR-AT-0073</strain>
    </source>
</reference>
<name>A0A9P8UGN3_9PEZI</name>
<gene>
    <name evidence="2" type="ORF">BKA67DRAFT_660755</name>
</gene>
<dbReference type="Proteomes" id="UP000758603">
    <property type="component" value="Unassembled WGS sequence"/>
</dbReference>
<evidence type="ECO:0000259" key="1">
    <source>
        <dbReference type="Pfam" id="PF14420"/>
    </source>
</evidence>
<organism evidence="2 3">
    <name type="scientific">Truncatella angustata</name>
    <dbReference type="NCBI Taxonomy" id="152316"/>
    <lineage>
        <taxon>Eukaryota</taxon>
        <taxon>Fungi</taxon>
        <taxon>Dikarya</taxon>
        <taxon>Ascomycota</taxon>
        <taxon>Pezizomycotina</taxon>
        <taxon>Sordariomycetes</taxon>
        <taxon>Xylariomycetidae</taxon>
        <taxon>Amphisphaeriales</taxon>
        <taxon>Sporocadaceae</taxon>
        <taxon>Truncatella</taxon>
    </lineage>
</organism>